<dbReference type="SMART" id="SM00498">
    <property type="entry name" value="FH2"/>
    <property type="match status" value="1"/>
</dbReference>
<feature type="compositionally biased region" description="Low complexity" evidence="1">
    <location>
        <begin position="354"/>
        <end position="369"/>
    </location>
</feature>
<dbReference type="CDD" id="cd00821">
    <property type="entry name" value="PH"/>
    <property type="match status" value="1"/>
</dbReference>
<dbReference type="GeneID" id="115585609"/>
<reference evidence="4" key="1">
    <citation type="submission" date="2021-04" db="EMBL/GenBank/DDBJ databases">
        <authorList>
            <consortium name="Wellcome Sanger Institute Data Sharing"/>
        </authorList>
    </citation>
    <scope>NUCLEOTIDE SEQUENCE [LARGE SCALE GENOMIC DNA]</scope>
</reference>
<evidence type="ECO:0000256" key="1">
    <source>
        <dbReference type="SAM" id="MobiDB-lite"/>
    </source>
</evidence>
<dbReference type="PANTHER" id="PTHR45725">
    <property type="entry name" value="FORMIN HOMOLOGY 2 FAMILY MEMBER"/>
    <property type="match status" value="1"/>
</dbReference>
<keyword evidence="5" id="KW-1185">Reference proteome</keyword>
<dbReference type="SUPFAM" id="SSF101447">
    <property type="entry name" value="Formin homology 2 domain (FH2 domain)"/>
    <property type="match status" value="1"/>
</dbReference>
<evidence type="ECO:0000313" key="5">
    <source>
        <dbReference type="Proteomes" id="UP000472265"/>
    </source>
</evidence>
<accession>A0A671U026</accession>
<reference evidence="4" key="3">
    <citation type="submission" date="2025-09" db="UniProtKB">
        <authorList>
            <consortium name="Ensembl"/>
        </authorList>
    </citation>
    <scope>IDENTIFICATION</scope>
</reference>
<dbReference type="Pfam" id="PF02181">
    <property type="entry name" value="FH2"/>
    <property type="match status" value="1"/>
</dbReference>
<dbReference type="InterPro" id="IPR051425">
    <property type="entry name" value="Formin_Homology"/>
</dbReference>
<feature type="compositionally biased region" description="Pro residues" evidence="1">
    <location>
        <begin position="427"/>
        <end position="443"/>
    </location>
</feature>
<dbReference type="PANTHER" id="PTHR45725:SF10">
    <property type="entry name" value="FH2 DOMAIN-CONTAINING PROTEIN"/>
    <property type="match status" value="1"/>
</dbReference>
<reference evidence="4" key="2">
    <citation type="submission" date="2025-08" db="UniProtKB">
        <authorList>
            <consortium name="Ensembl"/>
        </authorList>
    </citation>
    <scope>IDENTIFICATION</scope>
</reference>
<dbReference type="Ensembl" id="ENSSAUT00010007552.1">
    <property type="protein sequence ID" value="ENSSAUP00010007035.1"/>
    <property type="gene ID" value="ENSSAUG00010003521.1"/>
</dbReference>
<feature type="region of interest" description="Disordered" evidence="1">
    <location>
        <begin position="1"/>
        <end position="29"/>
    </location>
</feature>
<feature type="compositionally biased region" description="Acidic residues" evidence="1">
    <location>
        <begin position="323"/>
        <end position="332"/>
    </location>
</feature>
<dbReference type="Proteomes" id="UP000472265">
    <property type="component" value="Chromosome 7"/>
</dbReference>
<dbReference type="GeneTree" id="ENSGT00940000165811"/>
<feature type="domain" description="PH" evidence="2">
    <location>
        <begin position="183"/>
        <end position="298"/>
    </location>
</feature>
<protein>
    <submittedName>
        <fullName evidence="4">Formin-like protein 13</fullName>
    </submittedName>
</protein>
<dbReference type="PROSITE" id="PS50003">
    <property type="entry name" value="PH_DOMAIN"/>
    <property type="match status" value="1"/>
</dbReference>
<feature type="compositionally biased region" description="Basic and acidic residues" evidence="1">
    <location>
        <begin position="8"/>
        <end position="22"/>
    </location>
</feature>
<evidence type="ECO:0000259" key="2">
    <source>
        <dbReference type="PROSITE" id="PS50003"/>
    </source>
</evidence>
<dbReference type="InterPro" id="IPR001849">
    <property type="entry name" value="PH_domain"/>
</dbReference>
<sequence length="818" mass="92317">MMPSLGSKKRENLPRMDRHAEDLPQLSNEMQLSIMNKVKNGELSIEDALNLARKDEKKLLSQKSPAEEEQQRSQYNFSVHKHSRYRWQKRVLQIDFKTKMLCNIEKGIIKRQFAFSKVKSCDDGTGSRFTISFKGHHDYELEATSLEDKHKIIQLVNQIIYGNIYSDPGEGNAETLQQPQASQSLREGVLLLHRGGLASFRWVKYEVKLHPGQLTLVPFRRRGPADGEAPPMVPVSTVIHLSDGDTRVQKPPNFDTFTLITHKNEYQFRVPLPEQTTAPESVQTERDAWVQAIHKLCSDWKRKSMGEYVFMETMGLQNISIAEESEDSDTDPEPSGGDTSPPVDNENAEPASSGGDQLQAGDAGQTDPSKPVPKPRSPRRTSDILPPVPSLPSPSPASPRPSPAHATLTPSPTAPEPLYQSPSAMRAPPPPPIAPPPPAPPLPFRMKSPFKKARTKAFHWDVVGSEKIAKSFWIQQGSARRIEIDTSRLYEQFAVKDLGTLGAPEPSNTQHIMLNQKIAHNFNIFLKSFPVQPGELKDKLFIINEEDGGLSDEHITSLRRYVPTMDDVEMYKSHKGPVEELHIVDRYMMEMCNVPYLSTQLDLLLTLRELPTGMNDLQPLINQKIRMCTQLNNCRPFVSVLEYLLAIGNYLNENAKKEKAKGFRLSSLAKLSQLRGRDRKFTLLHALVEQIMLHEPCLAAFTEELAEFETVPGASIKGLTAEVDVLKNDLQKVIQYRKTSKKRNAGVQHQNFSKDLKMTIEKYNTDLSALTKTCEEMKKLYSVTLVKFGEAADQDSQELFGLICQFIHDFKRAHTEMI</sequence>
<name>A0A671U026_SPAAU</name>
<gene>
    <name evidence="4" type="primary">LOC115585609</name>
</gene>
<dbReference type="OMA" id="DKLCSEW"/>
<dbReference type="InterPro" id="IPR042201">
    <property type="entry name" value="FH2_Formin_sf"/>
</dbReference>
<dbReference type="OrthoDB" id="410721at2759"/>
<dbReference type="RefSeq" id="XP_030279974.1">
    <property type="nucleotide sequence ID" value="XM_030424114.1"/>
</dbReference>
<dbReference type="InParanoid" id="A0A671U026"/>
<evidence type="ECO:0000313" key="4">
    <source>
        <dbReference type="Ensembl" id="ENSSAUP00010007035.1"/>
    </source>
</evidence>
<feature type="compositionally biased region" description="Pro residues" evidence="1">
    <location>
        <begin position="386"/>
        <end position="402"/>
    </location>
</feature>
<feature type="domain" description="FH2" evidence="3">
    <location>
        <begin position="445"/>
        <end position="818"/>
    </location>
</feature>
<dbReference type="PROSITE" id="PS51444">
    <property type="entry name" value="FH2"/>
    <property type="match status" value="1"/>
</dbReference>
<proteinExistence type="predicted"/>
<dbReference type="AlphaFoldDB" id="A0A671U026"/>
<dbReference type="InterPro" id="IPR015425">
    <property type="entry name" value="FH2_Formin"/>
</dbReference>
<dbReference type="Gene3D" id="1.20.58.2220">
    <property type="entry name" value="Formin, FH2 domain"/>
    <property type="match status" value="1"/>
</dbReference>
<dbReference type="SMART" id="SM00233">
    <property type="entry name" value="PH"/>
    <property type="match status" value="2"/>
</dbReference>
<feature type="region of interest" description="Disordered" evidence="1">
    <location>
        <begin position="323"/>
        <end position="447"/>
    </location>
</feature>
<evidence type="ECO:0000259" key="3">
    <source>
        <dbReference type="PROSITE" id="PS51444"/>
    </source>
</evidence>
<organism evidence="4 5">
    <name type="scientific">Sparus aurata</name>
    <name type="common">Gilthead sea bream</name>
    <dbReference type="NCBI Taxonomy" id="8175"/>
    <lineage>
        <taxon>Eukaryota</taxon>
        <taxon>Metazoa</taxon>
        <taxon>Chordata</taxon>
        <taxon>Craniata</taxon>
        <taxon>Vertebrata</taxon>
        <taxon>Euteleostomi</taxon>
        <taxon>Actinopterygii</taxon>
        <taxon>Neopterygii</taxon>
        <taxon>Teleostei</taxon>
        <taxon>Neoteleostei</taxon>
        <taxon>Acanthomorphata</taxon>
        <taxon>Eupercaria</taxon>
        <taxon>Spariformes</taxon>
        <taxon>Sparidae</taxon>
        <taxon>Sparus</taxon>
    </lineage>
</organism>